<dbReference type="EMBL" id="CAJVPY010029879">
    <property type="protein sequence ID" value="CAG8794735.1"/>
    <property type="molecule type" value="Genomic_DNA"/>
</dbReference>
<evidence type="ECO:0000313" key="1">
    <source>
        <dbReference type="EMBL" id="CAG8794735.1"/>
    </source>
</evidence>
<feature type="non-terminal residue" evidence="1">
    <location>
        <position position="147"/>
    </location>
</feature>
<dbReference type="OrthoDB" id="10446653at2759"/>
<reference evidence="1" key="1">
    <citation type="submission" date="2021-06" db="EMBL/GenBank/DDBJ databases">
        <authorList>
            <person name="Kallberg Y."/>
            <person name="Tangrot J."/>
            <person name="Rosling A."/>
        </authorList>
    </citation>
    <scope>NUCLEOTIDE SEQUENCE</scope>
    <source>
        <strain evidence="1">MA453B</strain>
    </source>
</reference>
<proteinExistence type="predicted"/>
<accession>A0A9N9JT15</accession>
<keyword evidence="2" id="KW-1185">Reference proteome</keyword>
<dbReference type="Proteomes" id="UP000789405">
    <property type="component" value="Unassembled WGS sequence"/>
</dbReference>
<gene>
    <name evidence="1" type="ORF">DERYTH_LOCUS22126</name>
</gene>
<evidence type="ECO:0000313" key="2">
    <source>
        <dbReference type="Proteomes" id="UP000789405"/>
    </source>
</evidence>
<name>A0A9N9JT15_9GLOM</name>
<sequence>KNFEYSMLYQILDTKLKNPDLCDELTEEKYYWYLLQVEKLYERKGDMWTKKDYEKANELVKKYTENNETRHLRHRKKDDNELRSIYLKLPYEIKKDQKEIFENVNELWNRSINEAKESRLEIPDSLKNDIQYESLDRKTFLKLADTS</sequence>
<protein>
    <submittedName>
        <fullName evidence="1">10663_t:CDS:1</fullName>
    </submittedName>
</protein>
<comment type="caution">
    <text evidence="1">The sequence shown here is derived from an EMBL/GenBank/DDBJ whole genome shotgun (WGS) entry which is preliminary data.</text>
</comment>
<organism evidence="1 2">
    <name type="scientific">Dentiscutata erythropus</name>
    <dbReference type="NCBI Taxonomy" id="1348616"/>
    <lineage>
        <taxon>Eukaryota</taxon>
        <taxon>Fungi</taxon>
        <taxon>Fungi incertae sedis</taxon>
        <taxon>Mucoromycota</taxon>
        <taxon>Glomeromycotina</taxon>
        <taxon>Glomeromycetes</taxon>
        <taxon>Diversisporales</taxon>
        <taxon>Gigasporaceae</taxon>
        <taxon>Dentiscutata</taxon>
    </lineage>
</organism>
<feature type="non-terminal residue" evidence="1">
    <location>
        <position position="1"/>
    </location>
</feature>
<dbReference type="AlphaFoldDB" id="A0A9N9JT15"/>